<keyword evidence="2" id="KW-0288">FMN</keyword>
<dbReference type="Proteomes" id="UP000093898">
    <property type="component" value="Unassembled WGS sequence"/>
</dbReference>
<dbReference type="SUPFAM" id="SSF51412">
    <property type="entry name" value="Inosine monophosphate dehydrogenase (IMPDH)"/>
    <property type="match status" value="1"/>
</dbReference>
<dbReference type="GO" id="GO:0018580">
    <property type="term" value="F:nitronate monooxygenase activity"/>
    <property type="evidence" value="ECO:0007669"/>
    <property type="project" value="InterPro"/>
</dbReference>
<keyword evidence="3" id="KW-0560">Oxidoreductase</keyword>
<dbReference type="RefSeq" id="WP_064980251.1">
    <property type="nucleotide sequence ID" value="NZ_LZLC01000081.1"/>
</dbReference>
<accession>A0A1A3H6E1</accession>
<evidence type="ECO:0000256" key="3">
    <source>
        <dbReference type="ARBA" id="ARBA00023002"/>
    </source>
</evidence>
<proteinExistence type="predicted"/>
<dbReference type="CDD" id="cd04730">
    <property type="entry name" value="NPD_like"/>
    <property type="match status" value="1"/>
</dbReference>
<dbReference type="AlphaFoldDB" id="A0A1A3H6E1"/>
<evidence type="ECO:0000256" key="2">
    <source>
        <dbReference type="ARBA" id="ARBA00022643"/>
    </source>
</evidence>
<dbReference type="STRING" id="56689.GCA_001291445_01916"/>
<dbReference type="InterPro" id="IPR004136">
    <property type="entry name" value="NMO"/>
</dbReference>
<name>A0A1A3H6E1_MYCMU</name>
<organism evidence="4 5">
    <name type="scientific">Mycolicibacterium mucogenicum</name>
    <name type="common">Mycobacterium mucogenicum</name>
    <dbReference type="NCBI Taxonomy" id="56689"/>
    <lineage>
        <taxon>Bacteria</taxon>
        <taxon>Bacillati</taxon>
        <taxon>Actinomycetota</taxon>
        <taxon>Actinomycetes</taxon>
        <taxon>Mycobacteriales</taxon>
        <taxon>Mycobacteriaceae</taxon>
        <taxon>Mycolicibacterium</taxon>
    </lineage>
</organism>
<gene>
    <name evidence="4" type="ORF">A5630_19280</name>
</gene>
<dbReference type="InterPro" id="IPR013785">
    <property type="entry name" value="Aldolase_TIM"/>
</dbReference>
<protein>
    <submittedName>
        <fullName evidence="4">Oxidoreductase</fullName>
    </submittedName>
</protein>
<dbReference type="EMBL" id="LZLC01000081">
    <property type="protein sequence ID" value="OBJ43198.1"/>
    <property type="molecule type" value="Genomic_DNA"/>
</dbReference>
<keyword evidence="1" id="KW-0285">Flavoprotein</keyword>
<dbReference type="Gene3D" id="3.20.20.70">
    <property type="entry name" value="Aldolase class I"/>
    <property type="match status" value="1"/>
</dbReference>
<evidence type="ECO:0000313" key="4">
    <source>
        <dbReference type="EMBL" id="OBJ43198.1"/>
    </source>
</evidence>
<evidence type="ECO:0000256" key="1">
    <source>
        <dbReference type="ARBA" id="ARBA00022630"/>
    </source>
</evidence>
<sequence length="323" mass="33428">MITTRLTDRLGIHHPIVSAPMALAAGGALAAAVSRAGGLGLIGGGYGDSDWVRAQFAAAGSERVGVGFITWSAQRSPSVVAEALEFRPAAVMLSFGNPGVFATQVKDVGAVLICQCQNLDHVERAIEVGADVVVAQGAEAGGHGSLRGTLSLVPEIADVLALHSPDTLLLAAGGIADGRALAASLMLGADGVLIGTRLWAADEALVHPRHHQAIVESNGDSTIRTTAGDVVRGIDWPPEFTMRMRRNAFTDRWHGDEKTLAANADIESPRYRAAFADGDPDNAGVVFGEAAGLIHSIEPAGAIIERIVDEAARLLRAGADYAG</sequence>
<dbReference type="PANTHER" id="PTHR32332">
    <property type="entry name" value="2-NITROPROPANE DIOXYGENASE"/>
    <property type="match status" value="1"/>
</dbReference>
<dbReference type="OrthoDB" id="9778912at2"/>
<dbReference type="PANTHER" id="PTHR32332:SF31">
    <property type="entry name" value="2-NITROPROPANE DIOXYGENASE FAMILY, PUTATIVE (AFU_ORTHOLOGUE AFUA_2G09850)-RELATED"/>
    <property type="match status" value="1"/>
</dbReference>
<reference evidence="4 5" key="1">
    <citation type="submission" date="2016-06" db="EMBL/GenBank/DDBJ databases">
        <authorList>
            <person name="Kjaerup R.B."/>
            <person name="Dalgaard T.S."/>
            <person name="Juul-Madsen H.R."/>
        </authorList>
    </citation>
    <scope>NUCLEOTIDE SEQUENCE [LARGE SCALE GENOMIC DNA]</scope>
    <source>
        <strain evidence="4 5">1127319.6</strain>
    </source>
</reference>
<comment type="caution">
    <text evidence="4">The sequence shown here is derived from an EMBL/GenBank/DDBJ whole genome shotgun (WGS) entry which is preliminary data.</text>
</comment>
<evidence type="ECO:0000313" key="5">
    <source>
        <dbReference type="Proteomes" id="UP000093898"/>
    </source>
</evidence>
<dbReference type="Pfam" id="PF03060">
    <property type="entry name" value="NMO"/>
    <property type="match status" value="2"/>
</dbReference>